<proteinExistence type="predicted"/>
<organism evidence="1">
    <name type="scientific">marine metagenome</name>
    <dbReference type="NCBI Taxonomy" id="408172"/>
    <lineage>
        <taxon>unclassified sequences</taxon>
        <taxon>metagenomes</taxon>
        <taxon>ecological metagenomes</taxon>
    </lineage>
</organism>
<dbReference type="Pfam" id="PF14196">
    <property type="entry name" value="ATC_hydrolase"/>
    <property type="match status" value="1"/>
</dbReference>
<dbReference type="AlphaFoldDB" id="A0A381W200"/>
<dbReference type="EMBL" id="UINC01010472">
    <property type="protein sequence ID" value="SVA46560.1"/>
    <property type="molecule type" value="Genomic_DNA"/>
</dbReference>
<sequence length="145" mass="16381">MKKKMTNLERRRIQMEYAVPLIRDLQRILGADIVNDALARRSESSTSATGSKADFSRMQAATENFAEGGALDYEVIASDTDSFDMNVTRCGYAQMMEELEARDIGHLLLCNLDFPAAEKVGMELKRSQTQMQGAPLCDFRYRRKS</sequence>
<accession>A0A381W200</accession>
<reference evidence="1" key="1">
    <citation type="submission" date="2018-05" db="EMBL/GenBank/DDBJ databases">
        <authorList>
            <person name="Lanie J.A."/>
            <person name="Ng W.-L."/>
            <person name="Kazmierczak K.M."/>
            <person name="Andrzejewski T.M."/>
            <person name="Davidsen T.M."/>
            <person name="Wayne K.J."/>
            <person name="Tettelin H."/>
            <person name="Glass J.I."/>
            <person name="Rusch D."/>
            <person name="Podicherti R."/>
            <person name="Tsui H.-C.T."/>
            <person name="Winkler M.E."/>
        </authorList>
    </citation>
    <scope>NUCLEOTIDE SEQUENCE</scope>
</reference>
<name>A0A381W200_9ZZZZ</name>
<evidence type="ECO:0000313" key="1">
    <source>
        <dbReference type="EMBL" id="SVA46560.1"/>
    </source>
</evidence>
<gene>
    <name evidence="1" type="ORF">METZ01_LOCUS99414</name>
</gene>
<evidence type="ECO:0008006" key="2">
    <source>
        <dbReference type="Google" id="ProtNLM"/>
    </source>
</evidence>
<dbReference type="InterPro" id="IPR026002">
    <property type="entry name" value="ATC_hydrolase-like"/>
</dbReference>
<protein>
    <recommendedName>
        <fullName evidence="2">L-2-amino-thiazoline-4-carboxylic acid hydrolase</fullName>
    </recommendedName>
</protein>